<dbReference type="GO" id="GO:0006014">
    <property type="term" value="P:D-ribose metabolic process"/>
    <property type="evidence" value="ECO:0007669"/>
    <property type="project" value="TreeGrafter"/>
</dbReference>
<dbReference type="EMBL" id="BMEV01000009">
    <property type="protein sequence ID" value="GGH71383.1"/>
    <property type="molecule type" value="Genomic_DNA"/>
</dbReference>
<organism evidence="4 5">
    <name type="scientific">Compostibacillus humi</name>
    <dbReference type="NCBI Taxonomy" id="1245525"/>
    <lineage>
        <taxon>Bacteria</taxon>
        <taxon>Bacillati</taxon>
        <taxon>Bacillota</taxon>
        <taxon>Bacilli</taxon>
        <taxon>Bacillales</taxon>
        <taxon>Bacillaceae</taxon>
        <taxon>Compostibacillus</taxon>
    </lineage>
</organism>
<dbReference type="SUPFAM" id="SSF75445">
    <property type="entry name" value="D-ribose-5-phosphate isomerase (RpiA), lid domain"/>
    <property type="match status" value="1"/>
</dbReference>
<keyword evidence="5" id="KW-1185">Reference proteome</keyword>
<comment type="function">
    <text evidence="3">Catalyzes the reversible conversion of ribose-5-phosphate to ribulose 5-phosphate.</text>
</comment>
<evidence type="ECO:0000256" key="3">
    <source>
        <dbReference type="HAMAP-Rule" id="MF_00170"/>
    </source>
</evidence>
<feature type="binding site" evidence="3">
    <location>
        <begin position="98"/>
        <end position="101"/>
    </location>
    <ligand>
        <name>substrate</name>
    </ligand>
</feature>
<dbReference type="EC" id="5.3.1.6" evidence="3"/>
<reference evidence="4" key="2">
    <citation type="submission" date="2020-09" db="EMBL/GenBank/DDBJ databases">
        <authorList>
            <person name="Sun Q."/>
            <person name="Zhou Y."/>
        </authorList>
    </citation>
    <scope>NUCLEOTIDE SEQUENCE</scope>
    <source>
        <strain evidence="4">CGMCC 1.12360</strain>
    </source>
</reference>
<comment type="similarity">
    <text evidence="3">Belongs to the ribose 5-phosphate isomerase family.</text>
</comment>
<name>A0A8J3EJI4_9BACI</name>
<dbReference type="Gene3D" id="3.40.50.1360">
    <property type="match status" value="1"/>
</dbReference>
<dbReference type="InterPro" id="IPR020672">
    <property type="entry name" value="Ribose5P_isomerase_typA_subgr"/>
</dbReference>
<comment type="caution">
    <text evidence="4">The sequence shown here is derived from an EMBL/GenBank/DDBJ whole genome shotgun (WGS) entry which is preliminary data.</text>
</comment>
<comment type="subunit">
    <text evidence="3">Homodimer.</text>
</comment>
<dbReference type="FunFam" id="3.40.50.1360:FF:000001">
    <property type="entry name" value="Ribose-5-phosphate isomerase A"/>
    <property type="match status" value="1"/>
</dbReference>
<dbReference type="Proteomes" id="UP000602050">
    <property type="component" value="Unassembled WGS sequence"/>
</dbReference>
<proteinExistence type="inferred from homology"/>
<sequence length="226" mass="24776">MLGEKDIGKKLAGEQAANEVQDGMKVGLGSGSTVYWMVKRLGERVQQGLKVEGIPSSNQTEQWAKEFGVPLTNFSQVDYLDVTIDGADEVDENLNLIKGGGGALFREKVIAEAAKKFVIIVDQSKVVTQLGAYPLPVEVLPFGWEMAAKSIEALGCEWKLRRRNNEIFVTDNGNYILDCDFGMIPNPEELHKQLKMIVGVVETGLFANMADKVIIGGRETTKTIEA</sequence>
<dbReference type="NCBIfam" id="TIGR00021">
    <property type="entry name" value="rpiA"/>
    <property type="match status" value="1"/>
</dbReference>
<dbReference type="UniPathway" id="UPA00115">
    <property type="reaction ID" value="UER00412"/>
</dbReference>
<reference evidence="4" key="1">
    <citation type="journal article" date="2014" name="Int. J. Syst. Evol. Microbiol.">
        <title>Complete genome sequence of Corynebacterium casei LMG S-19264T (=DSM 44701T), isolated from a smear-ripened cheese.</title>
        <authorList>
            <consortium name="US DOE Joint Genome Institute (JGI-PGF)"/>
            <person name="Walter F."/>
            <person name="Albersmeier A."/>
            <person name="Kalinowski J."/>
            <person name="Ruckert C."/>
        </authorList>
    </citation>
    <scope>NUCLEOTIDE SEQUENCE</scope>
    <source>
        <strain evidence="4">CGMCC 1.12360</strain>
    </source>
</reference>
<dbReference type="NCBIfam" id="NF001924">
    <property type="entry name" value="PRK00702.1"/>
    <property type="match status" value="1"/>
</dbReference>
<dbReference type="SUPFAM" id="SSF100950">
    <property type="entry name" value="NagB/RpiA/CoA transferase-like"/>
    <property type="match status" value="1"/>
</dbReference>
<dbReference type="InterPro" id="IPR037171">
    <property type="entry name" value="NagB/RpiA_transferase-like"/>
</dbReference>
<evidence type="ECO:0000313" key="5">
    <source>
        <dbReference type="Proteomes" id="UP000602050"/>
    </source>
</evidence>
<dbReference type="Gene3D" id="3.30.70.260">
    <property type="match status" value="1"/>
</dbReference>
<evidence type="ECO:0000313" key="4">
    <source>
        <dbReference type="EMBL" id="GGH71383.1"/>
    </source>
</evidence>
<dbReference type="CDD" id="cd01398">
    <property type="entry name" value="RPI_A"/>
    <property type="match status" value="1"/>
</dbReference>
<dbReference type="AlphaFoldDB" id="A0A8J3EJI4"/>
<dbReference type="GO" id="GO:0009052">
    <property type="term" value="P:pentose-phosphate shunt, non-oxidative branch"/>
    <property type="evidence" value="ECO:0007669"/>
    <property type="project" value="UniProtKB-UniRule"/>
</dbReference>
<keyword evidence="2 3" id="KW-0413">Isomerase</keyword>
<accession>A0A8J3EJI4</accession>
<feature type="active site" description="Proton acceptor" evidence="3">
    <location>
        <position position="107"/>
    </location>
</feature>
<protein>
    <recommendedName>
        <fullName evidence="3">Ribose-5-phosphate isomerase A</fullName>
        <ecNumber evidence="3">5.3.1.6</ecNumber>
    </recommendedName>
    <alternativeName>
        <fullName evidence="3">Phosphoriboisomerase A</fullName>
        <shortName evidence="3">PRI</shortName>
    </alternativeName>
</protein>
<comment type="pathway">
    <text evidence="3">Carbohydrate degradation; pentose phosphate pathway; D-ribose 5-phosphate from D-ribulose 5-phosphate (non-oxidative stage): step 1/1.</text>
</comment>
<feature type="binding site" evidence="3">
    <location>
        <begin position="85"/>
        <end position="88"/>
    </location>
    <ligand>
        <name>substrate</name>
    </ligand>
</feature>
<feature type="binding site" evidence="3">
    <location>
        <begin position="30"/>
        <end position="33"/>
    </location>
    <ligand>
        <name>substrate</name>
    </ligand>
</feature>
<comment type="catalytic activity">
    <reaction evidence="1 3">
        <text>aldehydo-D-ribose 5-phosphate = D-ribulose 5-phosphate</text>
        <dbReference type="Rhea" id="RHEA:14657"/>
        <dbReference type="ChEBI" id="CHEBI:58121"/>
        <dbReference type="ChEBI" id="CHEBI:58273"/>
        <dbReference type="EC" id="5.3.1.6"/>
    </reaction>
</comment>
<dbReference type="GO" id="GO:0005829">
    <property type="term" value="C:cytosol"/>
    <property type="evidence" value="ECO:0007669"/>
    <property type="project" value="TreeGrafter"/>
</dbReference>
<dbReference type="InterPro" id="IPR004788">
    <property type="entry name" value="Ribose5P_isomerase_type_A"/>
</dbReference>
<dbReference type="GO" id="GO:0004751">
    <property type="term" value="F:ribose-5-phosphate isomerase activity"/>
    <property type="evidence" value="ECO:0007669"/>
    <property type="project" value="UniProtKB-UniRule"/>
</dbReference>
<dbReference type="RefSeq" id="WP_188391015.1">
    <property type="nucleotide sequence ID" value="NZ_BMEV01000009.1"/>
</dbReference>
<dbReference type="PANTHER" id="PTHR11934:SF0">
    <property type="entry name" value="RIBOSE-5-PHOSPHATE ISOMERASE"/>
    <property type="match status" value="1"/>
</dbReference>
<evidence type="ECO:0000256" key="2">
    <source>
        <dbReference type="ARBA" id="ARBA00023235"/>
    </source>
</evidence>
<feature type="binding site" evidence="3">
    <location>
        <position position="125"/>
    </location>
    <ligand>
        <name>substrate</name>
    </ligand>
</feature>
<gene>
    <name evidence="3 4" type="primary">rpiA</name>
    <name evidence="4" type="ORF">GCM10010978_07260</name>
</gene>
<dbReference type="PANTHER" id="PTHR11934">
    <property type="entry name" value="RIBOSE-5-PHOSPHATE ISOMERASE"/>
    <property type="match status" value="1"/>
</dbReference>
<evidence type="ECO:0000256" key="1">
    <source>
        <dbReference type="ARBA" id="ARBA00001713"/>
    </source>
</evidence>
<dbReference type="Pfam" id="PF06026">
    <property type="entry name" value="Rib_5-P_isom_A"/>
    <property type="match status" value="1"/>
</dbReference>
<dbReference type="HAMAP" id="MF_00170">
    <property type="entry name" value="Rib_5P_isom_A"/>
    <property type="match status" value="1"/>
</dbReference>